<dbReference type="InterPro" id="IPR036962">
    <property type="entry name" value="Glyco_hydro_3_N_sf"/>
</dbReference>
<dbReference type="EMBL" id="SODD01000010">
    <property type="protein sequence ID" value="TDW20836.1"/>
    <property type="molecule type" value="Genomic_DNA"/>
</dbReference>
<evidence type="ECO:0000256" key="5">
    <source>
        <dbReference type="ARBA" id="ARBA00022801"/>
    </source>
</evidence>
<evidence type="ECO:0000313" key="12">
    <source>
        <dbReference type="EMBL" id="TDW20836.1"/>
    </source>
</evidence>
<dbReference type="Gene3D" id="3.20.20.300">
    <property type="entry name" value="Glycoside hydrolase, family 3, N-terminal domain"/>
    <property type="match status" value="1"/>
</dbReference>
<keyword evidence="8" id="KW-0472">Membrane</keyword>
<name>A0A4R7ZTG2_9FIRM</name>
<dbReference type="Pfam" id="PF01915">
    <property type="entry name" value="Glyco_hydro_3_C"/>
    <property type="match status" value="1"/>
</dbReference>
<feature type="transmembrane region" description="Helical" evidence="8">
    <location>
        <begin position="945"/>
        <end position="963"/>
    </location>
</feature>
<proteinExistence type="inferred from homology"/>
<evidence type="ECO:0000256" key="1">
    <source>
        <dbReference type="ARBA" id="ARBA00000448"/>
    </source>
</evidence>
<feature type="domain" description="Glycoside hydrolase family 3 C-terminal" evidence="11">
    <location>
        <begin position="707"/>
        <end position="807"/>
    </location>
</feature>
<dbReference type="SUPFAM" id="SSF51445">
    <property type="entry name" value="(Trans)glycosidases"/>
    <property type="match status" value="1"/>
</dbReference>
<protein>
    <recommendedName>
        <fullName evidence="3">beta-glucosidase</fullName>
        <ecNumber evidence="3">3.2.1.21</ecNumber>
    </recommendedName>
</protein>
<feature type="compositionally biased region" description="Low complexity" evidence="7">
    <location>
        <begin position="923"/>
        <end position="940"/>
    </location>
</feature>
<sequence length="970" mass="104049">MKNKILNLALVGVCAVGAFNVTPVKANDTNLTYTVDVKDIHAIENSVAKTIKVDFVTNPNNGPTLGLLHNVDGSGNNPYILSETDGEYTYAFKDMNRNGQLDDYEDWRLSTDERAEDLADYLVNETDDQGNKTGIKKIAGLMLFSSHEGNSAAGLTESQKQYLTDSYVRNITDSADNNVENAVGWTNQMQAFVEESDFNVPVDFSSDPRSTAGSGDLYSSAAENSDISSWPSNLGMAATFDEDHMYNFAKATSAEYRALGIVTALGPQIDLATDPRWLRNGGTFGEDTELATMMAQAYVDGTQSTYAADGTDLGWGLSSVNAMIKHFPGDGAGEGGRESHTAAGKYAVYPGNNYEEHLKPFVDGGFNLKGLTKSAAAVMTSYSIGVNSDGTALGGEYVGSAYSAFKMDLLRKVQGFDGVVCTDWGVTSYGFFGMAWGMENASTTERHYAILENGTDMFGGNNDATPIVESYEQMVAEDGEAAANARFAESATRLLKLTMNPGLFENPYQDLTDAKAIAGSSDKVEAGYNAQLDSIVMVKNADNTIQEASLNAKDPKDMTVYIPMVYTEEQPGIFSSTPAGWSSSMNLDVAKSVYGTVLTDIEGVDDEGNTTYTTPDLTNVDKVIVGMRSPMNGGLFANTGRYTKDDGSFGYYPLSLQYGTYVADGENVRKTSIAGDTLADGTKENRSYYGEESRLINGHDLTIVLNAVAAVEATGKDIPIVVSMNASGPAIMAEFEDKVDAIVVGFSVSDKAIYDVIEGNHEPRGLLPMQFPANMDTVEANYEDVALDLDCYVDSQGNTYDFAYGLNWTGVINDERVKQYGHNNNEEVVSELQLSATDFTLTYDEAKKADAKAVLAKANASAKWSVDLATNEDITLEVSAASLDALKAVGKDGATVEVTIEAKTATKTKSVVVKASVDKQKTVSDPSTSPNTSNPVDTSDTTNQGVLIALAGGALLVLLRAVYQRKINKS</sequence>
<dbReference type="InterPro" id="IPR036881">
    <property type="entry name" value="Glyco_hydro_3_C_sf"/>
</dbReference>
<comment type="caution">
    <text evidence="12">The sequence shown here is derived from an EMBL/GenBank/DDBJ whole genome shotgun (WGS) entry which is preliminary data.</text>
</comment>
<evidence type="ECO:0000259" key="10">
    <source>
        <dbReference type="Pfam" id="PF00933"/>
    </source>
</evidence>
<dbReference type="PANTHER" id="PTHR30620:SF16">
    <property type="entry name" value="LYSOSOMAL BETA GLUCOSIDASE"/>
    <property type="match status" value="1"/>
</dbReference>
<keyword evidence="8" id="KW-1133">Transmembrane helix</keyword>
<reference evidence="12 13" key="1">
    <citation type="submission" date="2019-03" db="EMBL/GenBank/DDBJ databases">
        <title>Genomic Encyclopedia of Type Strains, Phase IV (KMG-IV): sequencing the most valuable type-strain genomes for metagenomic binning, comparative biology and taxonomic classification.</title>
        <authorList>
            <person name="Goeker M."/>
        </authorList>
    </citation>
    <scope>NUCLEOTIDE SEQUENCE [LARGE SCALE GENOMIC DNA]</scope>
    <source>
        <strain evidence="12 13">DSM 28867</strain>
    </source>
</reference>
<feature type="region of interest" description="Disordered" evidence="7">
    <location>
        <begin position="919"/>
        <end position="940"/>
    </location>
</feature>
<dbReference type="InterPro" id="IPR001764">
    <property type="entry name" value="Glyco_hydro_3_N"/>
</dbReference>
<dbReference type="GO" id="GO:0008422">
    <property type="term" value="F:beta-glucosidase activity"/>
    <property type="evidence" value="ECO:0007669"/>
    <property type="project" value="UniProtKB-EC"/>
</dbReference>
<accession>A0A4R7ZTG2</accession>
<comment type="similarity">
    <text evidence="2">Belongs to the glycosyl hydrolase 3 family.</text>
</comment>
<evidence type="ECO:0000256" key="6">
    <source>
        <dbReference type="ARBA" id="ARBA00023295"/>
    </source>
</evidence>
<dbReference type="SUPFAM" id="SSF52279">
    <property type="entry name" value="Beta-D-glucan exohydrolase, C-terminal domain"/>
    <property type="match status" value="1"/>
</dbReference>
<keyword evidence="8" id="KW-0812">Transmembrane</keyword>
<dbReference type="RefSeq" id="WP_134168928.1">
    <property type="nucleotide sequence ID" value="NZ_SODD01000010.1"/>
</dbReference>
<feature type="domain" description="Glycoside hydrolase family 3 N-terminal" evidence="10">
    <location>
        <begin position="157"/>
        <end position="497"/>
    </location>
</feature>
<dbReference type="Proteomes" id="UP000294743">
    <property type="component" value="Unassembled WGS sequence"/>
</dbReference>
<feature type="signal peptide" evidence="9">
    <location>
        <begin position="1"/>
        <end position="26"/>
    </location>
</feature>
<dbReference type="Pfam" id="PF00933">
    <property type="entry name" value="Glyco_hydro_3"/>
    <property type="match status" value="1"/>
</dbReference>
<comment type="catalytic activity">
    <reaction evidence="1">
        <text>Hydrolysis of terminal, non-reducing beta-D-glucosyl residues with release of beta-D-glucose.</text>
        <dbReference type="EC" id="3.2.1.21"/>
    </reaction>
</comment>
<evidence type="ECO:0000256" key="2">
    <source>
        <dbReference type="ARBA" id="ARBA00005336"/>
    </source>
</evidence>
<dbReference type="Gene3D" id="3.40.50.1700">
    <property type="entry name" value="Glycoside hydrolase family 3 C-terminal domain"/>
    <property type="match status" value="1"/>
</dbReference>
<dbReference type="PRINTS" id="PR00133">
    <property type="entry name" value="GLHYDRLASE3"/>
</dbReference>
<keyword evidence="5" id="KW-0378">Hydrolase</keyword>
<evidence type="ECO:0000256" key="7">
    <source>
        <dbReference type="SAM" id="MobiDB-lite"/>
    </source>
</evidence>
<dbReference type="OrthoDB" id="9805821at2"/>
<keyword evidence="6" id="KW-0326">Glycosidase</keyword>
<keyword evidence="4 9" id="KW-0732">Signal</keyword>
<keyword evidence="13" id="KW-1185">Reference proteome</keyword>
<dbReference type="InterPro" id="IPR051915">
    <property type="entry name" value="Cellulose_Degrad_GH3"/>
</dbReference>
<feature type="chain" id="PRO_5020608573" description="beta-glucosidase" evidence="9">
    <location>
        <begin position="27"/>
        <end position="970"/>
    </location>
</feature>
<dbReference type="PANTHER" id="PTHR30620">
    <property type="entry name" value="PERIPLASMIC BETA-GLUCOSIDASE-RELATED"/>
    <property type="match status" value="1"/>
</dbReference>
<dbReference type="InterPro" id="IPR017853">
    <property type="entry name" value="GH"/>
</dbReference>
<evidence type="ECO:0000313" key="13">
    <source>
        <dbReference type="Proteomes" id="UP000294743"/>
    </source>
</evidence>
<evidence type="ECO:0000256" key="8">
    <source>
        <dbReference type="SAM" id="Phobius"/>
    </source>
</evidence>
<organism evidence="12 13">
    <name type="scientific">Breznakia blatticola</name>
    <dbReference type="NCBI Taxonomy" id="1754012"/>
    <lineage>
        <taxon>Bacteria</taxon>
        <taxon>Bacillati</taxon>
        <taxon>Bacillota</taxon>
        <taxon>Erysipelotrichia</taxon>
        <taxon>Erysipelotrichales</taxon>
        <taxon>Erysipelotrichaceae</taxon>
        <taxon>Breznakia</taxon>
    </lineage>
</organism>
<gene>
    <name evidence="12" type="ORF">EDD63_11056</name>
</gene>
<evidence type="ECO:0000259" key="11">
    <source>
        <dbReference type="Pfam" id="PF01915"/>
    </source>
</evidence>
<evidence type="ECO:0000256" key="9">
    <source>
        <dbReference type="SAM" id="SignalP"/>
    </source>
</evidence>
<dbReference type="InterPro" id="IPR002772">
    <property type="entry name" value="Glyco_hydro_3_C"/>
</dbReference>
<dbReference type="GO" id="GO:0009251">
    <property type="term" value="P:glucan catabolic process"/>
    <property type="evidence" value="ECO:0007669"/>
    <property type="project" value="TreeGrafter"/>
</dbReference>
<dbReference type="AlphaFoldDB" id="A0A4R7ZTG2"/>
<dbReference type="EC" id="3.2.1.21" evidence="3"/>
<evidence type="ECO:0000256" key="3">
    <source>
        <dbReference type="ARBA" id="ARBA00012744"/>
    </source>
</evidence>
<evidence type="ECO:0000256" key="4">
    <source>
        <dbReference type="ARBA" id="ARBA00022729"/>
    </source>
</evidence>